<dbReference type="EMBL" id="CP047344">
    <property type="protein sequence ID" value="QIF94174.1"/>
    <property type="molecule type" value="Genomic_DNA"/>
</dbReference>
<dbReference type="Pfam" id="PF14243">
    <property type="entry name" value="R2K_3"/>
    <property type="match status" value="1"/>
</dbReference>
<dbReference type="Proteomes" id="UP000503287">
    <property type="component" value="Chromosome"/>
</dbReference>
<dbReference type="InterPro" id="IPR025643">
    <property type="entry name" value="R2K_3"/>
</dbReference>
<reference evidence="2 3" key="1">
    <citation type="submission" date="2020-01" db="EMBL/GenBank/DDBJ databases">
        <title>The genomic epidemiology of tigecycline resistance gene tet(X) variants in a swine farm in China.</title>
        <authorList>
            <person name="Peng K."/>
            <person name="Li R."/>
        </authorList>
    </citation>
    <scope>NUCLEOTIDE SEQUENCE [LARGE SCALE GENOMIC DNA]</scope>
    <source>
        <strain evidence="2 3">ZN3</strain>
    </source>
</reference>
<dbReference type="RefSeq" id="WP_072068161.1">
    <property type="nucleotide sequence ID" value="NZ_CP047344.1"/>
</dbReference>
<keyword evidence="3" id="KW-1185">Reference proteome</keyword>
<proteinExistence type="predicted"/>
<evidence type="ECO:0000313" key="2">
    <source>
        <dbReference type="EMBL" id="QIF94174.1"/>
    </source>
</evidence>
<protein>
    <submittedName>
        <fullName evidence="2">ATP-grasp domain-containing protein</fullName>
    </submittedName>
</protein>
<sequence>MQIIYPDDYSKTGKPDEAFEQEYRCAKALKIHCLLLSSEDVALGKYKFSHPFKSEHPVIWRGWMLNKNEYQQLYDAVDIHGGKMLETPEDYIRNHHITGWYEYCKKFTPETVIVNAETDFEKLTKQLQWPAYFVKDYVKSLTTTRGSIAKNADDIREILKLITQFRGNIEGGVSLRRVEEFINNSERRYFVLNKKIFSADNEIPEFVRKVAKQINTPFYSIDVVKNTAGELRLVEVGDGQVSDIKEWQVEKLVKAFLLSGI</sequence>
<accession>A0A6G6SHI6</accession>
<evidence type="ECO:0000259" key="1">
    <source>
        <dbReference type="Pfam" id="PF14243"/>
    </source>
</evidence>
<dbReference type="AlphaFoldDB" id="A0A6G6SHI6"/>
<organism evidence="2 3">
    <name type="scientific">Proteus vulgaris</name>
    <dbReference type="NCBI Taxonomy" id="585"/>
    <lineage>
        <taxon>Bacteria</taxon>
        <taxon>Pseudomonadati</taxon>
        <taxon>Pseudomonadota</taxon>
        <taxon>Gammaproteobacteria</taxon>
        <taxon>Enterobacterales</taxon>
        <taxon>Morganellaceae</taxon>
        <taxon>Proteus</taxon>
    </lineage>
</organism>
<feature type="domain" description="ATP-grasp" evidence="1">
    <location>
        <begin position="129"/>
        <end position="254"/>
    </location>
</feature>
<gene>
    <name evidence="2" type="ORF">GTH24_09830</name>
</gene>
<name>A0A6G6SHI6_PROVU</name>
<evidence type="ECO:0000313" key="3">
    <source>
        <dbReference type="Proteomes" id="UP000503287"/>
    </source>
</evidence>